<sequence>MGKRKHSLPGRVSGRWTGSSRGIAFSATWWLVALLTLTTVIAFAPAINNGFTKWDDPLYVTENHHIRDLSYATLESNFRSFLAGNYHPLTMVSLALDYRFWGSNPKGYHLTNVVLHVVNTLAVFGLIFLLTGSRELAVITALFFGIHPLHVESVAWVSARKDVLYASFYLGACISYVLWLKRGRLKAFYYAGALGLFLLSLLSKGMAVTLPVVLLLIDFHARRRVPLRKQLLEKAPFFLLSVVFGALAVAAQREGGAVGNVLSIPAHERVLVACYGFLVYLFKALAPVKLSAFYPYPDGMARGLPLIFWIAPLLVAVIALGVYRSRLRGRGVMFGALFYLVNVVLVLQLIPVGRAITADRYTYVSYIGVGFVVALGCRYFMHGPQERHEGPRRATTAVLAVLCVILMLAARARCEVWKDNVSLWSDVIAKYPTAALAYKNRAITYRERGDYERATADVEQALSLDPNDAGALSNRGNLSYSKGNYEGALVDLGRAISLDPSIADAWNSRGAVRARLGRYEEALTDFDRAIELKPDFPDAYLNRANTYLALKRYERALAGCDAYIAWEPGDARGYFCRGIARFSIGDLAGADEDYGSALRIKPEFGHAYFFRSKVRAAMNQCEGALHDALQAQSLGYPVEQGYLETLRKAAPR</sequence>
<dbReference type="Pfam" id="PF13371">
    <property type="entry name" value="TPR_9"/>
    <property type="match status" value="1"/>
</dbReference>
<evidence type="ECO:0000313" key="6">
    <source>
        <dbReference type="Proteomes" id="UP000319829"/>
    </source>
</evidence>
<evidence type="ECO:0000256" key="2">
    <source>
        <dbReference type="ARBA" id="ARBA00022803"/>
    </source>
</evidence>
<dbReference type="EMBL" id="VBOU01000076">
    <property type="protein sequence ID" value="TMQ54130.1"/>
    <property type="molecule type" value="Genomic_DNA"/>
</dbReference>
<dbReference type="Proteomes" id="UP000319829">
    <property type="component" value="Unassembled WGS sequence"/>
</dbReference>
<keyword evidence="4" id="KW-1133">Transmembrane helix</keyword>
<feature type="repeat" description="TPR" evidence="3">
    <location>
        <begin position="503"/>
        <end position="536"/>
    </location>
</feature>
<organism evidence="5 6">
    <name type="scientific">Eiseniibacteriota bacterium</name>
    <dbReference type="NCBI Taxonomy" id="2212470"/>
    <lineage>
        <taxon>Bacteria</taxon>
        <taxon>Candidatus Eiseniibacteriota</taxon>
    </lineage>
</organism>
<comment type="caution">
    <text evidence="5">The sequence shown here is derived from an EMBL/GenBank/DDBJ whole genome shotgun (WGS) entry which is preliminary data.</text>
</comment>
<feature type="transmembrane region" description="Helical" evidence="4">
    <location>
        <begin position="163"/>
        <end position="180"/>
    </location>
</feature>
<feature type="transmembrane region" description="Helical" evidence="4">
    <location>
        <begin position="21"/>
        <end position="47"/>
    </location>
</feature>
<keyword evidence="4" id="KW-0472">Membrane</keyword>
<feature type="transmembrane region" description="Helical" evidence="4">
    <location>
        <begin position="393"/>
        <end position="410"/>
    </location>
</feature>
<feature type="transmembrane region" description="Helical" evidence="4">
    <location>
        <begin position="272"/>
        <end position="294"/>
    </location>
</feature>
<dbReference type="PANTHER" id="PTHR44227">
    <property type="match status" value="1"/>
</dbReference>
<feature type="transmembrane region" description="Helical" evidence="4">
    <location>
        <begin position="332"/>
        <end position="351"/>
    </location>
</feature>
<dbReference type="PROSITE" id="PS50005">
    <property type="entry name" value="TPR"/>
    <property type="match status" value="3"/>
</dbReference>
<dbReference type="PANTHER" id="PTHR44227:SF3">
    <property type="entry name" value="PROTEIN O-MANNOSYL-TRANSFERASE TMTC4"/>
    <property type="match status" value="1"/>
</dbReference>
<feature type="repeat" description="TPR" evidence="3">
    <location>
        <begin position="435"/>
        <end position="468"/>
    </location>
</feature>
<feature type="transmembrane region" description="Helical" evidence="4">
    <location>
        <begin position="235"/>
        <end position="251"/>
    </location>
</feature>
<dbReference type="InterPro" id="IPR019734">
    <property type="entry name" value="TPR_rpt"/>
</dbReference>
<feature type="transmembrane region" description="Helical" evidence="4">
    <location>
        <begin position="306"/>
        <end position="323"/>
    </location>
</feature>
<evidence type="ECO:0000256" key="1">
    <source>
        <dbReference type="ARBA" id="ARBA00022737"/>
    </source>
</evidence>
<reference evidence="5 6" key="1">
    <citation type="journal article" date="2019" name="Nat. Microbiol.">
        <title>Mediterranean grassland soil C-N compound turnover is dependent on rainfall and depth, and is mediated by genomically divergent microorganisms.</title>
        <authorList>
            <person name="Diamond S."/>
            <person name="Andeer P.F."/>
            <person name="Li Z."/>
            <person name="Crits-Christoph A."/>
            <person name="Burstein D."/>
            <person name="Anantharaman K."/>
            <person name="Lane K.R."/>
            <person name="Thomas B.C."/>
            <person name="Pan C."/>
            <person name="Northen T.R."/>
            <person name="Banfield J.F."/>
        </authorList>
    </citation>
    <scope>NUCLEOTIDE SEQUENCE [LARGE SCALE GENOMIC DNA]</scope>
    <source>
        <strain evidence="5">WS_4</strain>
    </source>
</reference>
<feature type="transmembrane region" description="Helical" evidence="4">
    <location>
        <begin position="363"/>
        <end position="381"/>
    </location>
</feature>
<proteinExistence type="predicted"/>
<feature type="transmembrane region" description="Helical" evidence="4">
    <location>
        <begin position="136"/>
        <end position="157"/>
    </location>
</feature>
<dbReference type="SUPFAM" id="SSF48439">
    <property type="entry name" value="Protein prenylyltransferase"/>
    <property type="match status" value="1"/>
</dbReference>
<gene>
    <name evidence="5" type="ORF">E6K74_07090</name>
</gene>
<dbReference type="Pfam" id="PF13414">
    <property type="entry name" value="TPR_11"/>
    <property type="match status" value="1"/>
</dbReference>
<dbReference type="AlphaFoldDB" id="A0A538SRX5"/>
<dbReference type="InterPro" id="IPR011990">
    <property type="entry name" value="TPR-like_helical_dom_sf"/>
</dbReference>
<keyword evidence="1" id="KW-0677">Repeat</keyword>
<feature type="transmembrane region" description="Helical" evidence="4">
    <location>
        <begin position="108"/>
        <end position="129"/>
    </location>
</feature>
<keyword evidence="4" id="KW-0812">Transmembrane</keyword>
<keyword evidence="2 3" id="KW-0802">TPR repeat</keyword>
<feature type="repeat" description="TPR" evidence="3">
    <location>
        <begin position="469"/>
        <end position="502"/>
    </location>
</feature>
<evidence type="ECO:0000256" key="3">
    <source>
        <dbReference type="PROSITE-ProRule" id="PRU00339"/>
    </source>
</evidence>
<accession>A0A538SRX5</accession>
<protein>
    <submittedName>
        <fullName evidence="5">Tetratricopeptide repeat protein</fullName>
    </submittedName>
</protein>
<feature type="transmembrane region" description="Helical" evidence="4">
    <location>
        <begin position="187"/>
        <end position="215"/>
    </location>
</feature>
<evidence type="ECO:0000313" key="5">
    <source>
        <dbReference type="EMBL" id="TMQ54130.1"/>
    </source>
</evidence>
<dbReference type="SMART" id="SM00028">
    <property type="entry name" value="TPR"/>
    <property type="match status" value="5"/>
</dbReference>
<evidence type="ECO:0000256" key="4">
    <source>
        <dbReference type="SAM" id="Phobius"/>
    </source>
</evidence>
<dbReference type="InterPro" id="IPR052346">
    <property type="entry name" value="O-mannosyl-transferase_TMTC"/>
</dbReference>
<name>A0A538SRX5_UNCEI</name>
<dbReference type="PROSITE" id="PS50293">
    <property type="entry name" value="TPR_REGION"/>
    <property type="match status" value="2"/>
</dbReference>
<dbReference type="Gene3D" id="1.25.40.10">
    <property type="entry name" value="Tetratricopeptide repeat domain"/>
    <property type="match status" value="3"/>
</dbReference>